<keyword evidence="2" id="KW-1185">Reference proteome</keyword>
<evidence type="ECO:0000313" key="1">
    <source>
        <dbReference type="EMBL" id="KAI8532616.1"/>
    </source>
</evidence>
<reference evidence="1" key="1">
    <citation type="submission" date="2022-02" db="EMBL/GenBank/DDBJ databases">
        <title>Plant Genome Project.</title>
        <authorList>
            <person name="Zhang R.-G."/>
        </authorList>
    </citation>
    <scope>NUCLEOTIDE SEQUENCE</scope>
    <source>
        <strain evidence="1">AT1</strain>
    </source>
</reference>
<dbReference type="EMBL" id="CM046398">
    <property type="protein sequence ID" value="KAI8532616.1"/>
    <property type="molecule type" value="Genomic_DNA"/>
</dbReference>
<dbReference type="Proteomes" id="UP001062846">
    <property type="component" value="Chromosome 11"/>
</dbReference>
<gene>
    <name evidence="1" type="ORF">RHMOL_Rhmol11G0226900</name>
</gene>
<name>A0ACC0LV70_RHOML</name>
<comment type="caution">
    <text evidence="1">The sequence shown here is derived from an EMBL/GenBank/DDBJ whole genome shotgun (WGS) entry which is preliminary data.</text>
</comment>
<sequence>MEDLEQAINACVDAERPFGADIINIPACYMISMGYKVKQVSINVKVPPYWMGALDWVPRYYKVGVHAKGSIEERENAIRSIMGWNNDAILPYHSTNGNFYIVVYCCGMQWDKPLPNIEDVISNLVGMVNIDLLIILEAPYPIEFHREF</sequence>
<proteinExistence type="predicted"/>
<accession>A0ACC0LV70</accession>
<evidence type="ECO:0000313" key="2">
    <source>
        <dbReference type="Proteomes" id="UP001062846"/>
    </source>
</evidence>
<organism evidence="1 2">
    <name type="scientific">Rhododendron molle</name>
    <name type="common">Chinese azalea</name>
    <name type="synonym">Azalea mollis</name>
    <dbReference type="NCBI Taxonomy" id="49168"/>
    <lineage>
        <taxon>Eukaryota</taxon>
        <taxon>Viridiplantae</taxon>
        <taxon>Streptophyta</taxon>
        <taxon>Embryophyta</taxon>
        <taxon>Tracheophyta</taxon>
        <taxon>Spermatophyta</taxon>
        <taxon>Magnoliopsida</taxon>
        <taxon>eudicotyledons</taxon>
        <taxon>Gunneridae</taxon>
        <taxon>Pentapetalae</taxon>
        <taxon>asterids</taxon>
        <taxon>Ericales</taxon>
        <taxon>Ericaceae</taxon>
        <taxon>Ericoideae</taxon>
        <taxon>Rhodoreae</taxon>
        <taxon>Rhododendron</taxon>
    </lineage>
</organism>
<protein>
    <submittedName>
        <fullName evidence="1">Uncharacterized protein</fullName>
    </submittedName>
</protein>